<evidence type="ECO:0000313" key="2">
    <source>
        <dbReference type="Proteomes" id="UP000248646"/>
    </source>
</evidence>
<name>A0A2W7MRY5_9BACI</name>
<evidence type="ECO:0000313" key="1">
    <source>
        <dbReference type="EMBL" id="PZX07944.1"/>
    </source>
</evidence>
<accession>A0A2W7MRY5</accession>
<protein>
    <recommendedName>
        <fullName evidence="3">Excisionase family DNA binding protein</fullName>
    </recommendedName>
</protein>
<keyword evidence="2" id="KW-1185">Reference proteome</keyword>
<organism evidence="1 2">
    <name type="scientific">Psychrobacillus insolitus</name>
    <dbReference type="NCBI Taxonomy" id="1461"/>
    <lineage>
        <taxon>Bacteria</taxon>
        <taxon>Bacillati</taxon>
        <taxon>Bacillota</taxon>
        <taxon>Bacilli</taxon>
        <taxon>Bacillales</taxon>
        <taxon>Bacillaceae</taxon>
        <taxon>Psychrobacillus</taxon>
    </lineage>
</organism>
<dbReference type="RefSeq" id="WP_111438545.1">
    <property type="nucleotide sequence ID" value="NZ_QKZI01000001.1"/>
</dbReference>
<dbReference type="EMBL" id="QKZI01000001">
    <property type="protein sequence ID" value="PZX07944.1"/>
    <property type="molecule type" value="Genomic_DNA"/>
</dbReference>
<proteinExistence type="predicted"/>
<dbReference type="AlphaFoldDB" id="A0A2W7MRY5"/>
<dbReference type="OrthoDB" id="2972248at2"/>
<dbReference type="Proteomes" id="UP000248646">
    <property type="component" value="Unassembled WGS sequence"/>
</dbReference>
<reference evidence="1 2" key="1">
    <citation type="submission" date="2018-06" db="EMBL/GenBank/DDBJ databases">
        <title>Genomic Encyclopedia of Type Strains, Phase IV (KMG-IV): sequencing the most valuable type-strain genomes for metagenomic binning, comparative biology and taxonomic classification.</title>
        <authorList>
            <person name="Goeker M."/>
        </authorList>
    </citation>
    <scope>NUCLEOTIDE SEQUENCE [LARGE SCALE GENOMIC DNA]</scope>
    <source>
        <strain evidence="1 2">DSM 5</strain>
    </source>
</reference>
<gene>
    <name evidence="1" type="ORF">C7437_1011066</name>
</gene>
<comment type="caution">
    <text evidence="1">The sequence shown here is derived from an EMBL/GenBank/DDBJ whole genome shotgun (WGS) entry which is preliminary data.</text>
</comment>
<sequence>MRRIRTVKALLDYLTSINCRMGRSTVDKLIRENRIPHIRVSDRVLIFDLDAIDNWLSIEEVAK</sequence>
<evidence type="ECO:0008006" key="3">
    <source>
        <dbReference type="Google" id="ProtNLM"/>
    </source>
</evidence>